<dbReference type="Gene3D" id="3.40.20.10">
    <property type="entry name" value="Severin"/>
    <property type="match status" value="6"/>
</dbReference>
<feature type="domain" description="Gelsolin-like" evidence="5">
    <location>
        <begin position="394"/>
        <end position="474"/>
    </location>
</feature>
<dbReference type="GO" id="GO:0051015">
    <property type="term" value="F:actin filament binding"/>
    <property type="evidence" value="ECO:0007669"/>
    <property type="project" value="InterPro"/>
</dbReference>
<keyword evidence="7" id="KW-1185">Reference proteome</keyword>
<dbReference type="GO" id="GO:0051016">
    <property type="term" value="P:barbed-end actin filament capping"/>
    <property type="evidence" value="ECO:0007669"/>
    <property type="project" value="TreeGrafter"/>
</dbReference>
<protein>
    <submittedName>
        <fullName evidence="6">Gelsolin, cytoplasmic</fullName>
    </submittedName>
</protein>
<dbReference type="FunFam" id="3.40.20.10:FF:000001">
    <property type="entry name" value="Gelsolin"/>
    <property type="match status" value="1"/>
</dbReference>
<proteinExistence type="inferred from homology"/>
<dbReference type="CDD" id="cd11291">
    <property type="entry name" value="gelsolin_S6_like"/>
    <property type="match status" value="1"/>
</dbReference>
<organism evidence="6 7">
    <name type="scientific">Stegodyphus mimosarum</name>
    <name type="common">African social velvet spider</name>
    <dbReference type="NCBI Taxonomy" id="407821"/>
    <lineage>
        <taxon>Eukaryota</taxon>
        <taxon>Metazoa</taxon>
        <taxon>Ecdysozoa</taxon>
        <taxon>Arthropoda</taxon>
        <taxon>Chelicerata</taxon>
        <taxon>Arachnida</taxon>
        <taxon>Araneae</taxon>
        <taxon>Araneomorphae</taxon>
        <taxon>Entelegynae</taxon>
        <taxon>Eresoidea</taxon>
        <taxon>Eresidae</taxon>
        <taxon>Stegodyphus</taxon>
    </lineage>
</organism>
<feature type="domain" description="Gelsolin-like" evidence="5">
    <location>
        <begin position="121"/>
        <end position="181"/>
    </location>
</feature>
<dbReference type="CDD" id="cd11289">
    <property type="entry name" value="gelsolin_S2_like"/>
    <property type="match status" value="1"/>
</dbReference>
<feature type="domain" description="Gelsolin-like" evidence="5">
    <location>
        <begin position="520"/>
        <end position="587"/>
    </location>
</feature>
<dbReference type="PANTHER" id="PTHR11977:SF123">
    <property type="entry name" value="GELSOLIN"/>
    <property type="match status" value="1"/>
</dbReference>
<evidence type="ECO:0000256" key="3">
    <source>
        <dbReference type="ARBA" id="ARBA00022737"/>
    </source>
</evidence>
<dbReference type="GO" id="GO:0008154">
    <property type="term" value="P:actin polymerization or depolymerization"/>
    <property type="evidence" value="ECO:0007669"/>
    <property type="project" value="TreeGrafter"/>
</dbReference>
<evidence type="ECO:0000256" key="2">
    <source>
        <dbReference type="ARBA" id="ARBA00022467"/>
    </source>
</evidence>
<dbReference type="OMA" id="DYKKGHQ"/>
<feature type="domain" description="Gelsolin-like" evidence="5">
    <location>
        <begin position="624"/>
        <end position="699"/>
    </location>
</feature>
<comment type="similarity">
    <text evidence="1">Belongs to the villin/gelsolin family.</text>
</comment>
<keyword evidence="3" id="KW-0677">Repeat</keyword>
<dbReference type="SUPFAM" id="SSF55753">
    <property type="entry name" value="Actin depolymerizing proteins"/>
    <property type="match status" value="6"/>
</dbReference>
<dbReference type="GO" id="GO:0015629">
    <property type="term" value="C:actin cytoskeleton"/>
    <property type="evidence" value="ECO:0007669"/>
    <property type="project" value="TreeGrafter"/>
</dbReference>
<dbReference type="InterPro" id="IPR007123">
    <property type="entry name" value="Gelsolin-like_dom"/>
</dbReference>
<dbReference type="Proteomes" id="UP000054359">
    <property type="component" value="Unassembled WGS sequence"/>
</dbReference>
<dbReference type="FunFam" id="3.40.20.10:FF:000005">
    <property type="entry name" value="Gelsolin"/>
    <property type="match status" value="1"/>
</dbReference>
<dbReference type="SMART" id="SM00262">
    <property type="entry name" value="GEL"/>
    <property type="match status" value="6"/>
</dbReference>
<keyword evidence="4" id="KW-0009">Actin-binding</keyword>
<dbReference type="InterPro" id="IPR029006">
    <property type="entry name" value="ADF-H/Gelsolin-like_dom_sf"/>
</dbReference>
<feature type="domain" description="Gelsolin-like" evidence="5">
    <location>
        <begin position="248"/>
        <end position="318"/>
    </location>
</feature>
<dbReference type="GO" id="GO:0005546">
    <property type="term" value="F:phosphatidylinositol-4,5-bisphosphate binding"/>
    <property type="evidence" value="ECO:0007669"/>
    <property type="project" value="TreeGrafter"/>
</dbReference>
<keyword evidence="2" id="KW-0117">Actin capping</keyword>
<evidence type="ECO:0000313" key="6">
    <source>
        <dbReference type="EMBL" id="KFM58710.1"/>
    </source>
</evidence>
<dbReference type="CDD" id="cd11293">
    <property type="entry name" value="gelsolin_S4_like"/>
    <property type="match status" value="1"/>
</dbReference>
<evidence type="ECO:0000256" key="1">
    <source>
        <dbReference type="ARBA" id="ARBA00008418"/>
    </source>
</evidence>
<dbReference type="GO" id="GO:0005737">
    <property type="term" value="C:cytoplasm"/>
    <property type="evidence" value="ECO:0007669"/>
    <property type="project" value="TreeGrafter"/>
</dbReference>
<dbReference type="CDD" id="cd11292">
    <property type="entry name" value="gelsolin_S3_like"/>
    <property type="match status" value="1"/>
</dbReference>
<feature type="non-terminal residue" evidence="6">
    <location>
        <position position="722"/>
    </location>
</feature>
<dbReference type="GO" id="GO:0051014">
    <property type="term" value="P:actin filament severing"/>
    <property type="evidence" value="ECO:0007669"/>
    <property type="project" value="TreeGrafter"/>
</dbReference>
<gene>
    <name evidence="6" type="ORF">X975_23001</name>
</gene>
<sequence>MEVKPVPKSEYGNFYNGDSYILLSTKETKSGRLEWDIHFWLGEETSQDESGAAAIKSVELDDVLGGSPVQHREVQGHESGLFLSYFKKGIRYLQGGVKSGFHHVEDATVKRLLRVKGRRNVRLHEVPVSVSSLNKGDCFILDSGPNVYLYVGSQSGRMERIKAIQAANAIRDDVHHGRSVVKILDSDSSHSELQEFFDELGDGSADDVADASAGGDDSVFESNLETKIALHRIWENDSGELQMELIAEKPLKQEYLKSGDCYLLDGGVNGLFVWIGKNSSKRERVEAMIMANKYIEKHNYPKWLTVKRVIDEGEPPIFKSYFSIWTEPDDQLGLGRPYTFEEVAASLPDEDLSGGIGALHHKKRVLFSKSVGRACSFMPDDGSGNVEIWRVENFDIVPVDPAQYGIFFGGDSYIIKYTYQKNGEQCILYFWQGKTSSQDEKATAAIMTVKMDNDLGGKAVQVRVVHGQEPEHFLRIFKGKMVILMGGHASGFKNIHDYDSFDVDGTRLFQVRGTNDYNTRAEQVSEKSESLNSNDVFILETPSVTYLWIGKDSSSEEETMGRKLIEIVSPERKIVEVREGDESEDFWISLGGKGDYAQTRGLPSRPLLEPRLFKLSNESGRAIVEEVCNFTQEDLSEDDVMVLDSGDALYIWIGKGANIDEKQMSLQMAEEYIQSDPTDRSVENTLLVTIKQDAEPEAFKSYFGQWNPDLWDFKTALGKGQN</sequence>
<dbReference type="CDD" id="cd11290">
    <property type="entry name" value="gelsolin_S1_like"/>
    <property type="match status" value="1"/>
</dbReference>
<reference evidence="6 7" key="1">
    <citation type="submission" date="2013-11" db="EMBL/GenBank/DDBJ databases">
        <title>Genome sequencing of Stegodyphus mimosarum.</title>
        <authorList>
            <person name="Bechsgaard J."/>
        </authorList>
    </citation>
    <scope>NUCLEOTIDE SEQUENCE [LARGE SCALE GENOMIC DNA]</scope>
</reference>
<evidence type="ECO:0000259" key="5">
    <source>
        <dbReference type="Pfam" id="PF00626"/>
    </source>
</evidence>
<name>A0A087T0S1_STEMI</name>
<dbReference type="CDD" id="cd11288">
    <property type="entry name" value="gelsolin_S5_like"/>
    <property type="match status" value="1"/>
</dbReference>
<evidence type="ECO:0000313" key="7">
    <source>
        <dbReference type="Proteomes" id="UP000054359"/>
    </source>
</evidence>
<dbReference type="STRING" id="407821.A0A087T0S1"/>
<dbReference type="PANTHER" id="PTHR11977">
    <property type="entry name" value="VILLIN"/>
    <property type="match status" value="1"/>
</dbReference>
<dbReference type="EMBL" id="KK112859">
    <property type="protein sequence ID" value="KFM58710.1"/>
    <property type="molecule type" value="Genomic_DNA"/>
</dbReference>
<dbReference type="InterPro" id="IPR007122">
    <property type="entry name" value="Villin/Gelsolin"/>
</dbReference>
<dbReference type="Pfam" id="PF00626">
    <property type="entry name" value="Gelsolin"/>
    <property type="match status" value="6"/>
</dbReference>
<dbReference type="OrthoDB" id="6375767at2759"/>
<evidence type="ECO:0000256" key="4">
    <source>
        <dbReference type="ARBA" id="ARBA00023203"/>
    </source>
</evidence>
<accession>A0A087T0S1</accession>
<dbReference type="PRINTS" id="PR00597">
    <property type="entry name" value="GELSOLIN"/>
</dbReference>
<feature type="domain" description="Gelsolin-like" evidence="5">
    <location>
        <begin position="4"/>
        <end position="83"/>
    </location>
</feature>
<dbReference type="AlphaFoldDB" id="A0A087T0S1"/>